<dbReference type="Proteomes" id="UP000284333">
    <property type="component" value="Unassembled WGS sequence"/>
</dbReference>
<dbReference type="CDD" id="cd02440">
    <property type="entry name" value="AdoMet_MTases"/>
    <property type="match status" value="1"/>
</dbReference>
<protein>
    <submittedName>
        <fullName evidence="6">Class I SAM-dependent methyltransferase</fullName>
    </submittedName>
</protein>
<keyword evidence="5" id="KW-0443">Lipid metabolism</keyword>
<keyword evidence="7" id="KW-1185">Reference proteome</keyword>
<evidence type="ECO:0000256" key="5">
    <source>
        <dbReference type="ARBA" id="ARBA00023098"/>
    </source>
</evidence>
<dbReference type="GO" id="GO:0008610">
    <property type="term" value="P:lipid biosynthetic process"/>
    <property type="evidence" value="ECO:0007669"/>
    <property type="project" value="InterPro"/>
</dbReference>
<dbReference type="GO" id="GO:0008168">
    <property type="term" value="F:methyltransferase activity"/>
    <property type="evidence" value="ECO:0007669"/>
    <property type="project" value="UniProtKB-KW"/>
</dbReference>
<evidence type="ECO:0000313" key="7">
    <source>
        <dbReference type="Proteomes" id="UP000284333"/>
    </source>
</evidence>
<reference evidence="6 7" key="1">
    <citation type="submission" date="2018-11" db="EMBL/GenBank/DDBJ databases">
        <title>Rhodococcus spongicola sp. nov. and Rhodococcus xishaensis sp. nov. from marine sponges.</title>
        <authorList>
            <person name="Li L."/>
            <person name="Lin H.W."/>
        </authorList>
    </citation>
    <scope>NUCLEOTIDE SEQUENCE [LARGE SCALE GENOMIC DNA]</scope>
    <source>
        <strain evidence="6 7">LHW50502</strain>
    </source>
</reference>
<dbReference type="AlphaFoldDB" id="A0A438B220"/>
<dbReference type="RefSeq" id="WP_127946363.1">
    <property type="nucleotide sequence ID" value="NZ_RKLN01000002.1"/>
</dbReference>
<dbReference type="Gene3D" id="3.40.50.150">
    <property type="entry name" value="Vaccinia Virus protein VP39"/>
    <property type="match status" value="1"/>
</dbReference>
<accession>A0A438B220</accession>
<keyword evidence="3 6" id="KW-0808">Transferase</keyword>
<comment type="caution">
    <text evidence="6">The sequence shown here is derived from an EMBL/GenBank/DDBJ whole genome shotgun (WGS) entry which is preliminary data.</text>
</comment>
<name>A0A438B220_9NOCA</name>
<proteinExistence type="inferred from homology"/>
<evidence type="ECO:0000256" key="2">
    <source>
        <dbReference type="ARBA" id="ARBA00022603"/>
    </source>
</evidence>
<dbReference type="PANTHER" id="PTHR43667">
    <property type="entry name" value="CYCLOPROPANE-FATTY-ACYL-PHOSPHOLIPID SYNTHASE"/>
    <property type="match status" value="1"/>
</dbReference>
<dbReference type="PIRSF" id="PIRSF003085">
    <property type="entry name" value="CMAS"/>
    <property type="match status" value="1"/>
</dbReference>
<dbReference type="PANTHER" id="PTHR43667:SF2">
    <property type="entry name" value="FATTY ACID C-METHYL TRANSFERASE"/>
    <property type="match status" value="1"/>
</dbReference>
<organism evidence="6 7">
    <name type="scientific">Rhodococcus spongiicola</name>
    <dbReference type="NCBI Taxonomy" id="2487352"/>
    <lineage>
        <taxon>Bacteria</taxon>
        <taxon>Bacillati</taxon>
        <taxon>Actinomycetota</taxon>
        <taxon>Actinomycetes</taxon>
        <taxon>Mycobacteriales</taxon>
        <taxon>Nocardiaceae</taxon>
        <taxon>Rhodococcus</taxon>
    </lineage>
</organism>
<dbReference type="InterPro" id="IPR029063">
    <property type="entry name" value="SAM-dependent_MTases_sf"/>
</dbReference>
<dbReference type="InterPro" id="IPR050723">
    <property type="entry name" value="CFA/CMAS"/>
</dbReference>
<dbReference type="SUPFAM" id="SSF53335">
    <property type="entry name" value="S-adenosyl-L-methionine-dependent methyltransferases"/>
    <property type="match status" value="1"/>
</dbReference>
<comment type="similarity">
    <text evidence="1">Belongs to the CFA/CMAS family.</text>
</comment>
<keyword evidence="2 6" id="KW-0489">Methyltransferase</keyword>
<dbReference type="OrthoDB" id="9782855at2"/>
<dbReference type="InterPro" id="IPR003333">
    <property type="entry name" value="CMAS"/>
</dbReference>
<gene>
    <name evidence="6" type="ORF">EF834_06360</name>
</gene>
<evidence type="ECO:0000256" key="4">
    <source>
        <dbReference type="ARBA" id="ARBA00022691"/>
    </source>
</evidence>
<evidence type="ECO:0000313" key="6">
    <source>
        <dbReference type="EMBL" id="RVW05002.1"/>
    </source>
</evidence>
<dbReference type="Pfam" id="PF02353">
    <property type="entry name" value="CMAS"/>
    <property type="match status" value="1"/>
</dbReference>
<dbReference type="GO" id="GO:0032259">
    <property type="term" value="P:methylation"/>
    <property type="evidence" value="ECO:0007669"/>
    <property type="project" value="UniProtKB-KW"/>
</dbReference>
<evidence type="ECO:0000256" key="1">
    <source>
        <dbReference type="ARBA" id="ARBA00010815"/>
    </source>
</evidence>
<evidence type="ECO:0000256" key="3">
    <source>
        <dbReference type="ARBA" id="ARBA00022679"/>
    </source>
</evidence>
<keyword evidence="4" id="KW-0949">S-adenosyl-L-methionine</keyword>
<dbReference type="EMBL" id="RKLN01000002">
    <property type="protein sequence ID" value="RVW05002.1"/>
    <property type="molecule type" value="Genomic_DNA"/>
</dbReference>
<sequence>MTTARVAFIELKPSRCEWGDLHVPPSGLRARVGRRVVDALFRNAVSRLPIRVVFPDGTELGDFPDGTELGDRTSPDAPTMLVHRPRDFTARVGESGLIGFGESYMAGDWSAPDLTAVLEVFAARAATLIPQPLQRLRGLVIPKPPPSEQGTPHNTRANIPRHYDLSNELFELFLDTTLTYSSALFDRADVAPGWHDLAEAQRRKIDRLLDLAGVLPGSRVLEIGTGWGELAIRAAARGATVRSVTLSTEQQQLARKRIAEAGFADRVDVELLDYRQVDGEYDAVVSVEMIEAVGHQFWGTYFRTLDRLLAPGGRVAIQAITMPHDRMLATRSTYTWVNKYIFPGGFLPSVRAIEEITERETSLRVRERLSMGDHYARTLRLWDDRFAAHTDDVAGLGFDDVFRRMWHFYLCYSEAGFRSGYLDVQQIVLDRREE</sequence>